<proteinExistence type="predicted"/>
<keyword evidence="2" id="KW-1185">Reference proteome</keyword>
<dbReference type="Proteomes" id="UP001187203">
    <property type="component" value="Unassembled WGS sequence"/>
</dbReference>
<name>A0ABU3YS55_9HYPH</name>
<protein>
    <submittedName>
        <fullName evidence="1">Uncharacterized protein</fullName>
    </submittedName>
</protein>
<sequence length="172" mass="18149">MALKLKAGIMLIVAIAEACQARAEDSLLVHALTCELPSGEVKNLPADLEASVPGFAAPKKEFALPSMDLYSLEKPISALGYTSSEVLIQPGRILLAISGTNLDAVIKSQELTVADMDILPALKQVGLNTAIVAFRSGQEDLASKVLLGCEYQMPEAAWPIGGSVDDVMKLAQ</sequence>
<dbReference type="RefSeq" id="WP_245483538.1">
    <property type="nucleotide sequence ID" value="NZ_JAWJWH010000013.1"/>
</dbReference>
<evidence type="ECO:0000313" key="1">
    <source>
        <dbReference type="EMBL" id="MDV4188676.1"/>
    </source>
</evidence>
<evidence type="ECO:0000313" key="2">
    <source>
        <dbReference type="Proteomes" id="UP001187203"/>
    </source>
</evidence>
<dbReference type="EMBL" id="JAWJWI010000014">
    <property type="protein sequence ID" value="MDV4188676.1"/>
    <property type="molecule type" value="Genomic_DNA"/>
</dbReference>
<reference evidence="2" key="1">
    <citation type="journal article" date="2023" name="Int. J. Mol. Sci.">
        <title>Genomic and Metabolic Characterization of Plant Growth-Promoting Rhizobacteria Isolated from Nodules of Clovers Grown in Non-Farmed Soil.</title>
        <authorList>
            <person name="Wojcik M."/>
            <person name="Koper P."/>
            <person name="Zebracki K."/>
            <person name="Marczak M."/>
            <person name="Mazur A."/>
        </authorList>
    </citation>
    <scope>NUCLEOTIDE SEQUENCE [LARGE SCALE GENOMIC DNA]</scope>
    <source>
        <strain evidence="2">KB12</strain>
    </source>
</reference>
<gene>
    <name evidence="1" type="ORF">R1523_24580</name>
</gene>
<accession>A0ABU3YS55</accession>
<comment type="caution">
    <text evidence="1">The sequence shown here is derived from an EMBL/GenBank/DDBJ whole genome shotgun (WGS) entry which is preliminary data.</text>
</comment>
<organism evidence="1 2">
    <name type="scientific">Rhizobium brockwellii</name>
    <dbReference type="NCBI Taxonomy" id="3019932"/>
    <lineage>
        <taxon>Bacteria</taxon>
        <taxon>Pseudomonadati</taxon>
        <taxon>Pseudomonadota</taxon>
        <taxon>Alphaproteobacteria</taxon>
        <taxon>Hyphomicrobiales</taxon>
        <taxon>Rhizobiaceae</taxon>
        <taxon>Rhizobium/Agrobacterium group</taxon>
        <taxon>Rhizobium</taxon>
    </lineage>
</organism>